<feature type="non-terminal residue" evidence="2">
    <location>
        <position position="96"/>
    </location>
</feature>
<keyword evidence="1" id="KW-1133">Transmembrane helix</keyword>
<sequence length="96" mass="10579">MATETGGNMIVRLFYALLTLAIAASVAFFVYQNVVTPDSKYPFKLGLDLSGGSHLVYEADTSEVNPEEVDELMNVLRVVIERRVNIFGVSEPIVQV</sequence>
<accession>A0A2H0UHU7</accession>
<dbReference type="Proteomes" id="UP000229612">
    <property type="component" value="Unassembled WGS sequence"/>
</dbReference>
<comment type="caution">
    <text evidence="2">The sequence shown here is derived from an EMBL/GenBank/DDBJ whole genome shotgun (WGS) entry which is preliminary data.</text>
</comment>
<gene>
    <name evidence="2" type="ORF">COU14_01410</name>
</gene>
<protein>
    <recommendedName>
        <fullName evidence="4">Protein translocase subunit SecD</fullName>
    </recommendedName>
</protein>
<dbReference type="AlphaFoldDB" id="A0A2H0UHU7"/>
<dbReference type="Pfam" id="PF07549">
    <property type="entry name" value="Sec_GG"/>
    <property type="match status" value="1"/>
</dbReference>
<keyword evidence="1" id="KW-0812">Transmembrane</keyword>
<evidence type="ECO:0000313" key="3">
    <source>
        <dbReference type="Proteomes" id="UP000229612"/>
    </source>
</evidence>
<evidence type="ECO:0000313" key="2">
    <source>
        <dbReference type="EMBL" id="PIR85983.1"/>
    </source>
</evidence>
<feature type="transmembrane region" description="Helical" evidence="1">
    <location>
        <begin position="12"/>
        <end position="31"/>
    </location>
</feature>
<name>A0A2H0UHU7_9BACT</name>
<dbReference type="Gene3D" id="3.30.70.3220">
    <property type="match status" value="1"/>
</dbReference>
<proteinExistence type="predicted"/>
<keyword evidence="1" id="KW-0472">Membrane</keyword>
<dbReference type="EMBL" id="PFBG01000015">
    <property type="protein sequence ID" value="PIR85983.1"/>
    <property type="molecule type" value="Genomic_DNA"/>
</dbReference>
<reference evidence="3" key="1">
    <citation type="submission" date="2017-09" db="EMBL/GenBank/DDBJ databases">
        <title>Depth-based differentiation of microbial function through sediment-hosted aquifers and enrichment of novel symbionts in the deep terrestrial subsurface.</title>
        <authorList>
            <person name="Probst A.J."/>
            <person name="Ladd B."/>
            <person name="Jarett J.K."/>
            <person name="Geller-Mcgrath D.E."/>
            <person name="Sieber C.M.K."/>
            <person name="Emerson J.B."/>
            <person name="Anantharaman K."/>
            <person name="Thomas B.C."/>
            <person name="Malmstrom R."/>
            <person name="Stieglmeier M."/>
            <person name="Klingl A."/>
            <person name="Woyke T."/>
            <person name="Ryan C.M."/>
            <person name="Banfield J.F."/>
        </authorList>
    </citation>
    <scope>NUCLEOTIDE SEQUENCE [LARGE SCALE GENOMIC DNA]</scope>
</reference>
<organism evidence="2 3">
    <name type="scientific">Candidatus Kaiserbacteria bacterium CG10_big_fil_rev_8_21_14_0_10_44_10</name>
    <dbReference type="NCBI Taxonomy" id="1974606"/>
    <lineage>
        <taxon>Bacteria</taxon>
        <taxon>Candidatus Kaiseribacteriota</taxon>
    </lineage>
</organism>
<evidence type="ECO:0000256" key="1">
    <source>
        <dbReference type="SAM" id="Phobius"/>
    </source>
</evidence>
<evidence type="ECO:0008006" key="4">
    <source>
        <dbReference type="Google" id="ProtNLM"/>
    </source>
</evidence>
<dbReference type="InterPro" id="IPR022646">
    <property type="entry name" value="SecD/SecF_CS"/>
</dbReference>